<dbReference type="InterPro" id="IPR003593">
    <property type="entry name" value="AAA+_ATPase"/>
</dbReference>
<keyword evidence="6" id="KW-0812">Transmembrane</keyword>
<dbReference type="Pfam" id="PF01434">
    <property type="entry name" value="Peptidase_M41"/>
    <property type="match status" value="1"/>
</dbReference>
<dbReference type="InterPro" id="IPR037219">
    <property type="entry name" value="Peptidase_M41-like"/>
</dbReference>
<dbReference type="GO" id="GO:0046872">
    <property type="term" value="F:metal ion binding"/>
    <property type="evidence" value="ECO:0007669"/>
    <property type="project" value="UniProtKB-KW"/>
</dbReference>
<evidence type="ECO:0000256" key="3">
    <source>
        <dbReference type="ARBA" id="ARBA00010044"/>
    </source>
</evidence>
<dbReference type="Pfam" id="PF17862">
    <property type="entry name" value="AAA_lid_3"/>
    <property type="match status" value="1"/>
</dbReference>
<evidence type="ECO:0000256" key="8">
    <source>
        <dbReference type="ARBA" id="ARBA00022741"/>
    </source>
</evidence>
<evidence type="ECO:0000259" key="17">
    <source>
        <dbReference type="SMART" id="SM00382"/>
    </source>
</evidence>
<dbReference type="EMBL" id="MH795129">
    <property type="protein sequence ID" value="AYO28241.1"/>
    <property type="molecule type" value="Genomic_DNA"/>
</dbReference>
<evidence type="ECO:0000256" key="14">
    <source>
        <dbReference type="ARBA" id="ARBA00023078"/>
    </source>
</evidence>
<keyword evidence="13" id="KW-0482">Metalloprotease</keyword>
<comment type="cofactor">
    <cofactor evidence="1">
        <name>Zn(2+)</name>
        <dbReference type="ChEBI" id="CHEBI:29105"/>
    </cofactor>
</comment>
<comment type="similarity">
    <text evidence="16">Belongs to the AAA ATPase family.</text>
</comment>
<dbReference type="SMART" id="SM00382">
    <property type="entry name" value="AAA"/>
    <property type="match status" value="1"/>
</dbReference>
<proteinExistence type="inferred from homology"/>
<dbReference type="GO" id="GO:0009535">
    <property type="term" value="C:chloroplast thylakoid membrane"/>
    <property type="evidence" value="ECO:0007669"/>
    <property type="project" value="TreeGrafter"/>
</dbReference>
<keyword evidence="15" id="KW-0472">Membrane</keyword>
<dbReference type="InterPro" id="IPR003960">
    <property type="entry name" value="ATPase_AAA_CS"/>
</dbReference>
<keyword evidence="14" id="KW-0793">Thylakoid</keyword>
<dbReference type="GO" id="GO:0004222">
    <property type="term" value="F:metalloendopeptidase activity"/>
    <property type="evidence" value="ECO:0007669"/>
    <property type="project" value="InterPro"/>
</dbReference>
<keyword evidence="11 16" id="KW-0067">ATP-binding</keyword>
<evidence type="ECO:0000256" key="7">
    <source>
        <dbReference type="ARBA" id="ARBA00022723"/>
    </source>
</evidence>
<evidence type="ECO:0000313" key="18">
    <source>
        <dbReference type="EMBL" id="AYO28241.1"/>
    </source>
</evidence>
<evidence type="ECO:0000256" key="15">
    <source>
        <dbReference type="ARBA" id="ARBA00023136"/>
    </source>
</evidence>
<keyword evidence="9" id="KW-0378">Hydrolase</keyword>
<dbReference type="PANTHER" id="PTHR23076:SF139">
    <property type="entry name" value="ATP-DEPENDENT ZINC METALLOPROTEASE FTSH 2, CHLOROPLASTIC"/>
    <property type="match status" value="1"/>
</dbReference>
<evidence type="ECO:0000256" key="6">
    <source>
        <dbReference type="ARBA" id="ARBA00022692"/>
    </source>
</evidence>
<keyword evidence="7" id="KW-0479">Metal-binding</keyword>
<keyword evidence="18" id="KW-0131">Cell cycle</keyword>
<evidence type="ECO:0000256" key="13">
    <source>
        <dbReference type="ARBA" id="ARBA00023049"/>
    </source>
</evidence>
<gene>
    <name evidence="18" type="primary">fstH</name>
</gene>
<protein>
    <submittedName>
        <fullName evidence="18">Cell division protein</fullName>
    </submittedName>
</protein>
<dbReference type="SUPFAM" id="SSF52540">
    <property type="entry name" value="P-loop containing nucleoside triphosphate hydrolases"/>
    <property type="match status" value="1"/>
</dbReference>
<evidence type="ECO:0000256" key="16">
    <source>
        <dbReference type="RuleBase" id="RU003651"/>
    </source>
</evidence>
<keyword evidence="10" id="KW-0862">Zinc</keyword>
<evidence type="ECO:0000256" key="1">
    <source>
        <dbReference type="ARBA" id="ARBA00001947"/>
    </source>
</evidence>
<dbReference type="GO" id="GO:0051301">
    <property type="term" value="P:cell division"/>
    <property type="evidence" value="ECO:0007669"/>
    <property type="project" value="UniProtKB-KW"/>
</dbReference>
<dbReference type="Gene3D" id="1.20.58.760">
    <property type="entry name" value="Peptidase M41"/>
    <property type="match status" value="1"/>
</dbReference>
<evidence type="ECO:0000256" key="10">
    <source>
        <dbReference type="ARBA" id="ARBA00022833"/>
    </source>
</evidence>
<evidence type="ECO:0000256" key="9">
    <source>
        <dbReference type="ARBA" id="ARBA00022801"/>
    </source>
</evidence>
<accession>A0A3G2QZA7</accession>
<evidence type="ECO:0000256" key="12">
    <source>
        <dbReference type="ARBA" id="ARBA00022989"/>
    </source>
</evidence>
<dbReference type="FunFam" id="1.10.8.60:FF:000001">
    <property type="entry name" value="ATP-dependent zinc metalloprotease FtsH"/>
    <property type="match status" value="1"/>
</dbReference>
<dbReference type="InterPro" id="IPR000642">
    <property type="entry name" value="Peptidase_M41"/>
</dbReference>
<dbReference type="InterPro" id="IPR027417">
    <property type="entry name" value="P-loop_NTPase"/>
</dbReference>
<dbReference type="AlphaFoldDB" id="A0A3G2QZA7"/>
<dbReference type="PANTHER" id="PTHR23076">
    <property type="entry name" value="METALLOPROTEASE M41 FTSH"/>
    <property type="match status" value="1"/>
</dbReference>
<dbReference type="GO" id="GO:0010304">
    <property type="term" value="P:PSII associated light-harvesting complex II catabolic process"/>
    <property type="evidence" value="ECO:0007669"/>
    <property type="project" value="UniProtKB-ARBA"/>
</dbReference>
<comment type="similarity">
    <text evidence="4">In the N-terminal section; belongs to the AAA ATPase family.</text>
</comment>
<dbReference type="GO" id="GO:0005524">
    <property type="term" value="F:ATP binding"/>
    <property type="evidence" value="ECO:0007669"/>
    <property type="project" value="UniProtKB-KW"/>
</dbReference>
<dbReference type="Pfam" id="PF00004">
    <property type="entry name" value="AAA"/>
    <property type="match status" value="1"/>
</dbReference>
<dbReference type="CDD" id="cd19501">
    <property type="entry name" value="RecA-like_FtsH"/>
    <property type="match status" value="1"/>
</dbReference>
<keyword evidence="18" id="KW-0934">Plastid</keyword>
<reference evidence="18" key="1">
    <citation type="submission" date="2018-08" db="EMBL/GenBank/DDBJ databases">
        <title>Comparative Plastid Genomics of Synurophyceae: Evolutionary Evidence of Lateral Gene Transfer and Inverted Repeat Dynamics.</title>
        <authorList>
            <person name="Kim J.I."/>
            <person name="Shin H."/>
            <person name="Skaloud P."/>
            <person name="Jung J."/>
            <person name="Yoon H.S."/>
            <person name="Archibald J.M."/>
            <person name="Shin W."/>
        </authorList>
    </citation>
    <scope>NUCLEOTIDE SEQUENCE</scope>
    <source>
        <strain evidence="18">FBCC200022</strain>
    </source>
</reference>
<dbReference type="Gene3D" id="1.10.8.60">
    <property type="match status" value="1"/>
</dbReference>
<name>A0A3G2QZA7_9STRA</name>
<dbReference type="SUPFAM" id="SSF140990">
    <property type="entry name" value="FtsH protease domain-like"/>
    <property type="match status" value="1"/>
</dbReference>
<geneLocation type="plastid" evidence="18"/>
<keyword evidence="5" id="KW-0645">Protease</keyword>
<evidence type="ECO:0000256" key="11">
    <source>
        <dbReference type="ARBA" id="ARBA00022840"/>
    </source>
</evidence>
<dbReference type="InterPro" id="IPR003959">
    <property type="entry name" value="ATPase_AAA_core"/>
</dbReference>
<dbReference type="GO" id="GO:0004176">
    <property type="term" value="F:ATP-dependent peptidase activity"/>
    <property type="evidence" value="ECO:0007669"/>
    <property type="project" value="InterPro"/>
</dbReference>
<dbReference type="FunFam" id="3.40.50.300:FF:000001">
    <property type="entry name" value="ATP-dependent zinc metalloprotease FtsH"/>
    <property type="match status" value="1"/>
</dbReference>
<keyword evidence="18" id="KW-0132">Cell division</keyword>
<evidence type="ECO:0000256" key="5">
    <source>
        <dbReference type="ARBA" id="ARBA00022670"/>
    </source>
</evidence>
<organism evidence="18">
    <name type="scientific">Synura sphagnicola</name>
    <dbReference type="NCBI Taxonomy" id="52556"/>
    <lineage>
        <taxon>Eukaryota</taxon>
        <taxon>Sar</taxon>
        <taxon>Stramenopiles</taxon>
        <taxon>Ochrophyta</taxon>
        <taxon>Synurophyceae</taxon>
        <taxon>Synurales</taxon>
        <taxon>Mallomonadaceae</taxon>
        <taxon>Synura</taxon>
    </lineage>
</organism>
<comment type="similarity">
    <text evidence="3">In the C-terminal section; belongs to the peptidase M41 family.</text>
</comment>
<comment type="subcellular location">
    <subcellularLocation>
        <location evidence="2">Membrane</location>
    </subcellularLocation>
</comment>
<keyword evidence="12" id="KW-1133">Transmembrane helix</keyword>
<evidence type="ECO:0000256" key="2">
    <source>
        <dbReference type="ARBA" id="ARBA00004370"/>
    </source>
</evidence>
<evidence type="ECO:0000256" key="4">
    <source>
        <dbReference type="ARBA" id="ARBA00010550"/>
    </source>
</evidence>
<dbReference type="GO" id="GO:0006508">
    <property type="term" value="P:proteolysis"/>
    <property type="evidence" value="ECO:0007669"/>
    <property type="project" value="UniProtKB-KW"/>
</dbReference>
<keyword evidence="8 16" id="KW-0547">Nucleotide-binding</keyword>
<dbReference type="PROSITE" id="PS00674">
    <property type="entry name" value="AAA"/>
    <property type="match status" value="1"/>
</dbReference>
<dbReference type="GO" id="GO:0016887">
    <property type="term" value="F:ATP hydrolysis activity"/>
    <property type="evidence" value="ECO:0007669"/>
    <property type="project" value="InterPro"/>
</dbReference>
<feature type="domain" description="AAA+ ATPase" evidence="17">
    <location>
        <begin position="134"/>
        <end position="275"/>
    </location>
</feature>
<sequence length="576" mass="64496">MKNFVLFLTLAERIKTIELTDLTVIGNFLNEKKSEIELLIVGFLFFLFLVDKFISRVEMAWDNDLEDTVYDSPFDFEDPFAEFTGLDENIVQVITDTQITFADVAGNEEAKEELKEVIQFLTNPDQFGKLGAKVPKGVLLGGPPGTGKTLLAKAVAGEAGVPFLKVSGSQFVELLVGVGAARVRELFEKARTMQPSIIFIDEIDSIARTRSTNNSMGGGNDEREQTLNQILTEMDGFEVDSGIVVMAASNRIDILDPAIKRAGRFDRQITINNPNLKERQEILKVHIRGKKVSPLVSLTQIAQRTIGFSGADLANLLNEAAILATRRRKSYITMDEINLSIDRLIIGLEGKQFLRLKSRQLTAFHEIGHALLGSLINEEDGLEKLSLVPRGDMQGTTWVTPSSSQYKSRNNFINDILIGIGGRAAEEVLNGPSECTVNAQTDLAQITRTLRNMILQYAMARLQEIKQEAQQRNLFLLGSDVKTELNNIIDNFTTSFMDIIYYEILSFLKVIRPGGERLVDELMVSEELTAKELRTLAREYISTLNSLELLYESRKSSLFDFLVPEFKKFVSETELN</sequence>
<dbReference type="InterPro" id="IPR041569">
    <property type="entry name" value="AAA_lid_3"/>
</dbReference>
<dbReference type="Gene3D" id="3.40.50.300">
    <property type="entry name" value="P-loop containing nucleotide triphosphate hydrolases"/>
    <property type="match status" value="1"/>
</dbReference>